<comment type="caution">
    <text evidence="7">The sequence shown here is derived from an EMBL/GenBank/DDBJ whole genome shotgun (WGS) entry which is preliminary data.</text>
</comment>
<dbReference type="EMBL" id="CAJOBC010104483">
    <property type="protein sequence ID" value="CAF4492012.1"/>
    <property type="molecule type" value="Genomic_DNA"/>
</dbReference>
<evidence type="ECO:0000256" key="2">
    <source>
        <dbReference type="ARBA" id="ARBA00022771"/>
    </source>
</evidence>
<dbReference type="Proteomes" id="UP000663829">
    <property type="component" value="Unassembled WGS sequence"/>
</dbReference>
<keyword evidence="9" id="KW-1185">Reference proteome</keyword>
<evidence type="ECO:0000259" key="6">
    <source>
        <dbReference type="PROSITE" id="PS50808"/>
    </source>
</evidence>
<organism evidence="7 9">
    <name type="scientific">Didymodactylos carnosus</name>
    <dbReference type="NCBI Taxonomy" id="1234261"/>
    <lineage>
        <taxon>Eukaryota</taxon>
        <taxon>Metazoa</taxon>
        <taxon>Spiralia</taxon>
        <taxon>Gnathifera</taxon>
        <taxon>Rotifera</taxon>
        <taxon>Eurotatoria</taxon>
        <taxon>Bdelloidea</taxon>
        <taxon>Philodinida</taxon>
        <taxon>Philodinidae</taxon>
        <taxon>Didymodactylos</taxon>
    </lineage>
</organism>
<dbReference type="GO" id="GO:0008270">
    <property type="term" value="F:zinc ion binding"/>
    <property type="evidence" value="ECO:0007669"/>
    <property type="project" value="UniProtKB-KW"/>
</dbReference>
<dbReference type="EMBL" id="CAJNOQ010037772">
    <property type="protein sequence ID" value="CAF1609609.1"/>
    <property type="molecule type" value="Genomic_DNA"/>
</dbReference>
<evidence type="ECO:0000313" key="7">
    <source>
        <dbReference type="EMBL" id="CAF1609609.1"/>
    </source>
</evidence>
<evidence type="ECO:0000256" key="1">
    <source>
        <dbReference type="ARBA" id="ARBA00022723"/>
    </source>
</evidence>
<dbReference type="SMART" id="SM00614">
    <property type="entry name" value="ZnF_BED"/>
    <property type="match status" value="1"/>
</dbReference>
<gene>
    <name evidence="7" type="ORF">GPM918_LOCUS43003</name>
    <name evidence="8" type="ORF">SRO942_LOCUS44379</name>
</gene>
<dbReference type="GO" id="GO:0003677">
    <property type="term" value="F:DNA binding"/>
    <property type="evidence" value="ECO:0007669"/>
    <property type="project" value="InterPro"/>
</dbReference>
<evidence type="ECO:0000256" key="5">
    <source>
        <dbReference type="SAM" id="MobiDB-lite"/>
    </source>
</evidence>
<feature type="domain" description="BED-type" evidence="6">
    <location>
        <begin position="49"/>
        <end position="102"/>
    </location>
</feature>
<dbReference type="AlphaFoldDB" id="A0A816BI77"/>
<keyword evidence="2 4" id="KW-0863">Zinc-finger</keyword>
<reference evidence="7" key="1">
    <citation type="submission" date="2021-02" db="EMBL/GenBank/DDBJ databases">
        <authorList>
            <person name="Nowell W R."/>
        </authorList>
    </citation>
    <scope>NUCLEOTIDE SEQUENCE</scope>
</reference>
<dbReference type="SUPFAM" id="SSF57667">
    <property type="entry name" value="beta-beta-alpha zinc fingers"/>
    <property type="match status" value="1"/>
</dbReference>
<dbReference type="InterPro" id="IPR003656">
    <property type="entry name" value="Znf_BED"/>
</dbReference>
<keyword evidence="1" id="KW-0479">Metal-binding</keyword>
<evidence type="ECO:0000256" key="3">
    <source>
        <dbReference type="ARBA" id="ARBA00022833"/>
    </source>
</evidence>
<dbReference type="PROSITE" id="PS50808">
    <property type="entry name" value="ZF_BED"/>
    <property type="match status" value="1"/>
</dbReference>
<evidence type="ECO:0000313" key="8">
    <source>
        <dbReference type="EMBL" id="CAF4492012.1"/>
    </source>
</evidence>
<accession>A0A816BI77</accession>
<dbReference type="Proteomes" id="UP000681722">
    <property type="component" value="Unassembled WGS sequence"/>
</dbReference>
<dbReference type="Pfam" id="PF02892">
    <property type="entry name" value="zf-BED"/>
    <property type="match status" value="1"/>
</dbReference>
<evidence type="ECO:0000256" key="4">
    <source>
        <dbReference type="PROSITE-ProRule" id="PRU00027"/>
    </source>
</evidence>
<protein>
    <recommendedName>
        <fullName evidence="6">BED-type domain-containing protein</fullName>
    </recommendedName>
</protein>
<feature type="region of interest" description="Disordered" evidence="5">
    <location>
        <begin position="1"/>
        <end position="42"/>
    </location>
</feature>
<dbReference type="InterPro" id="IPR036236">
    <property type="entry name" value="Znf_C2H2_sf"/>
</dbReference>
<feature type="compositionally biased region" description="Polar residues" evidence="5">
    <location>
        <begin position="27"/>
        <end position="37"/>
    </location>
</feature>
<name>A0A816BI77_9BILA</name>
<evidence type="ECO:0000313" key="9">
    <source>
        <dbReference type="Proteomes" id="UP000663829"/>
    </source>
</evidence>
<keyword evidence="3" id="KW-0862">Zinc</keyword>
<dbReference type="OrthoDB" id="10064488at2759"/>
<sequence>MKPAATVLKSRPKRVSKRRENDKTIGKDQSTTTTSAGSDHDDILEEKSRISANVWEHARKDGNDDELAICSICGKSISLSNKSTTTLRNHLIAVHGKTELKLENITKTKRTIPINKKHELDELCLKCIVQDGRAFGDLRKTGILKLFRAVMPGDFQNDFCDENMRPGLGF</sequence>
<proteinExistence type="predicted"/>